<dbReference type="PANTHER" id="PTHR43142:SF11">
    <property type="entry name" value="CARBOXYLIC ESTER HYDROLASE"/>
    <property type="match status" value="1"/>
</dbReference>
<dbReference type="Gene3D" id="3.40.50.1820">
    <property type="entry name" value="alpha/beta hydrolase"/>
    <property type="match status" value="1"/>
</dbReference>
<dbReference type="SUPFAM" id="SSF53474">
    <property type="entry name" value="alpha/beta-Hydrolases"/>
    <property type="match status" value="1"/>
</dbReference>
<dbReference type="GO" id="GO:0017000">
    <property type="term" value="P:antibiotic biosynthetic process"/>
    <property type="evidence" value="ECO:0007669"/>
    <property type="project" value="UniProtKB-ARBA"/>
</dbReference>
<keyword evidence="2 3" id="KW-0378">Hydrolase</keyword>
<dbReference type="AlphaFoldDB" id="A0A167YP51"/>
<evidence type="ECO:0000256" key="2">
    <source>
        <dbReference type="ARBA" id="ARBA00022801"/>
    </source>
</evidence>
<dbReference type="GO" id="GO:0016787">
    <property type="term" value="F:hydrolase activity"/>
    <property type="evidence" value="ECO:0007669"/>
    <property type="project" value="UniProtKB-KW"/>
</dbReference>
<sequence length="583" mass="64095">MPASKTPTGKTKLSIEGLGIVEGLSFPNNVHQFCGIPYATLSKRWTRSQLNTSWPGNFHDGTKLGSSAPNPPEYNGPEDPLVPVAIAPHFEEPVEDELSCLVMNITTPTTHASTKLPVMVYIHGGSFLFGGANKGVFDCVNFVTHAANRHTPIVAVNFNYRVGLGGFLASSTIKADLKRDGFEGVGNFGLYDQQVALHWVNRYIASFGGDSGNVTIYGESAGGMSVSHQIAAKSPAPFHRAIAMSGHLNTIPTWTLSHHEKRYCALLKYLHIDPDSPSALDQLRNVPQDVVSRATIHVEGIFNATGNPCDDGVFHAVTPSFNAISSPASWLKGYMVGDTLDEGMIFYESFCEDSFSTIRAGIASRVGVDAADTILELYGVTPDLPKDELVKCMEDMAGDAAFKAHNWVAAHRSDIPQTFGYHFDQACAHESSFRGLAYHALDLLYLFLNFDEHMTQGQRELARTMANHFIDFAHGKDPWPRVSNGASWIRYGQNDIHKVVTEAEDERVRKYSRMQKIMDTGIYQEFTLAIDDISGKRHRMGTFEWKPDQAGYVARDMEVLDGVQYDVRPVLGGEVRAGETVAA</sequence>
<proteinExistence type="inferred from homology"/>
<evidence type="ECO:0000313" key="5">
    <source>
        <dbReference type="EMBL" id="KZN94356.1"/>
    </source>
</evidence>
<organism evidence="5">
    <name type="scientific">Penicillium chrysogenum</name>
    <name type="common">Penicillium notatum</name>
    <dbReference type="NCBI Taxonomy" id="5076"/>
    <lineage>
        <taxon>Eukaryota</taxon>
        <taxon>Fungi</taxon>
        <taxon>Dikarya</taxon>
        <taxon>Ascomycota</taxon>
        <taxon>Pezizomycotina</taxon>
        <taxon>Eurotiomycetes</taxon>
        <taxon>Eurotiomycetidae</taxon>
        <taxon>Eurotiales</taxon>
        <taxon>Aspergillaceae</taxon>
        <taxon>Penicillium</taxon>
        <taxon>Penicillium chrysogenum species complex</taxon>
    </lineage>
</organism>
<dbReference type="InterPro" id="IPR019826">
    <property type="entry name" value="Carboxylesterase_B_AS"/>
</dbReference>
<evidence type="ECO:0000259" key="4">
    <source>
        <dbReference type="Pfam" id="PF00135"/>
    </source>
</evidence>
<reference evidence="5" key="1">
    <citation type="journal article" date="2014" name="Genome Announc.">
        <title>Complete sequencing and chromosome-scale genome assembly of the industrial progenitor strain P2niaD18 from the penicillin producer Penicillium chrysogenum.</title>
        <authorList>
            <person name="Specht T."/>
            <person name="Dahlmann T.A."/>
            <person name="Zadra I."/>
            <person name="Kurnsteiner H."/>
            <person name="Kuck U."/>
        </authorList>
    </citation>
    <scope>NUCLEOTIDE SEQUENCE [LARGE SCALE GENOMIC DNA]</scope>
    <source>
        <strain evidence="5">P2niaD18</strain>
    </source>
</reference>
<gene>
    <name evidence="5" type="ORF">EN45_045520</name>
</gene>
<dbReference type="InterPro" id="IPR002018">
    <property type="entry name" value="CarbesteraseB"/>
</dbReference>
<accession>A0A167YP51</accession>
<comment type="similarity">
    <text evidence="1 3">Belongs to the type-B carboxylesterase/lipase family.</text>
</comment>
<dbReference type="PhylomeDB" id="A0A167YP51"/>
<dbReference type="InterPro" id="IPR029058">
    <property type="entry name" value="AB_hydrolase_fold"/>
</dbReference>
<evidence type="ECO:0000256" key="3">
    <source>
        <dbReference type="RuleBase" id="RU361235"/>
    </source>
</evidence>
<dbReference type="PANTHER" id="PTHR43142">
    <property type="entry name" value="CARBOXYLIC ESTER HYDROLASE"/>
    <property type="match status" value="1"/>
</dbReference>
<dbReference type="ESTHER" id="pench-b6gw01">
    <property type="family name" value="Fungal_carboxylesterase_lipase"/>
</dbReference>
<feature type="domain" description="Carboxylesterase type B" evidence="4">
    <location>
        <begin position="19"/>
        <end position="502"/>
    </location>
</feature>
<protein>
    <recommendedName>
        <fullName evidence="3">Carboxylic ester hydrolase</fullName>
        <ecNumber evidence="3">3.1.1.-</ecNumber>
    </recommendedName>
</protein>
<dbReference type="Proteomes" id="UP000076449">
    <property type="component" value="Chromosome I"/>
</dbReference>
<dbReference type="Pfam" id="PF00135">
    <property type="entry name" value="COesterase"/>
    <property type="match status" value="1"/>
</dbReference>
<dbReference type="GO" id="GO:0072330">
    <property type="term" value="P:monocarboxylic acid biosynthetic process"/>
    <property type="evidence" value="ECO:0007669"/>
    <property type="project" value="UniProtKB-ARBA"/>
</dbReference>
<dbReference type="EC" id="3.1.1.-" evidence="3"/>
<evidence type="ECO:0000256" key="1">
    <source>
        <dbReference type="ARBA" id="ARBA00005964"/>
    </source>
</evidence>
<name>A0A167YP51_PENCH</name>
<dbReference type="PROSITE" id="PS00122">
    <property type="entry name" value="CARBOXYLESTERASE_B_1"/>
    <property type="match status" value="1"/>
</dbReference>
<dbReference type="EMBL" id="CM002798">
    <property type="protein sequence ID" value="KZN94356.1"/>
    <property type="molecule type" value="Genomic_DNA"/>
</dbReference>